<dbReference type="OrthoDB" id="5236816at2759"/>
<dbReference type="EMBL" id="CP058933">
    <property type="protein sequence ID" value="QLI67425.1"/>
    <property type="molecule type" value="Genomic_DNA"/>
</dbReference>
<feature type="compositionally biased region" description="Basic and acidic residues" evidence="1">
    <location>
        <begin position="405"/>
        <end position="414"/>
    </location>
</feature>
<dbReference type="RefSeq" id="XP_014543250.1">
    <property type="nucleotide sequence ID" value="XM_014687764.1"/>
</dbReference>
<evidence type="ECO:0000256" key="1">
    <source>
        <dbReference type="SAM" id="MobiDB-lite"/>
    </source>
</evidence>
<evidence type="ECO:0000313" key="3">
    <source>
        <dbReference type="Proteomes" id="UP000510686"/>
    </source>
</evidence>
<proteinExistence type="predicted"/>
<sequence length="443" mass="50091">MSQTSSASSRHRQCNKSQTFRPARNSLFDLLRRHARIPLFRPPVHWTDMHWQLLGAHFQELPSCDTPLPQNIPGTPPSKGHLLPSKAITTLSHALTDILHPDDACADLYSNATRKRSSAVQTVLSTLWPAIFGQPILFPQLHIFFGGRPCPNPVHMQLMWHYPDDNVQSSQSSFRSISTRPAESNGLFSGSAPAAHNPTGFPMICYIGQDQLATMRRSVFRIRPGSERCRNEPVSRLFFLRSKAVMPANLHHDAYLVAVFLAMAQRHFYDAPVPSSLGDSRWSTWVGKSHRRAFEDLKLRILTHDSDMEHFIIYTGHITSKFLDRFHDPSTTPTSDEIKGEGENDPLGIRIEYTKVPIWPILGLKERLGKGLGEEVVGQFNPSEMETWDTDSEGDAPRNTKRKREALGDMFRFEEETEDDEQESSLKPKRQRLQEGPPIGVGA</sequence>
<evidence type="ECO:0000313" key="2">
    <source>
        <dbReference type="EMBL" id="QLI67425.1"/>
    </source>
</evidence>
<accession>A0A7D5YY73</accession>
<reference evidence="2 3" key="1">
    <citation type="submission" date="2020-07" db="EMBL/GenBank/DDBJ databases">
        <title>Telomere length de novo assembly of all 7 chromosomes of the fungus, Metarhizium brunneum, using a novel assembly pipeline.</title>
        <authorList>
            <person name="Saud z."/>
            <person name="Kortsinoglou A."/>
            <person name="Kouvelis V.N."/>
            <person name="Butt T.M."/>
        </authorList>
    </citation>
    <scope>NUCLEOTIDE SEQUENCE [LARGE SCALE GENOMIC DNA]</scope>
    <source>
        <strain evidence="2 3">4556</strain>
    </source>
</reference>
<dbReference type="GeneID" id="26244051"/>
<gene>
    <name evidence="2" type="ORF">G6M90_00g033210</name>
</gene>
<protein>
    <submittedName>
        <fullName evidence="2">Uncharacterized protein</fullName>
    </submittedName>
</protein>
<name>A0A7D5YY73_9HYPO</name>
<feature type="region of interest" description="Disordered" evidence="1">
    <location>
        <begin position="381"/>
        <end position="443"/>
    </location>
</feature>
<keyword evidence="3" id="KW-1185">Reference proteome</keyword>
<dbReference type="KEGG" id="mbrn:26244051"/>
<organism evidence="2 3">
    <name type="scientific">Metarhizium brunneum</name>
    <dbReference type="NCBI Taxonomy" id="500148"/>
    <lineage>
        <taxon>Eukaryota</taxon>
        <taxon>Fungi</taxon>
        <taxon>Dikarya</taxon>
        <taxon>Ascomycota</taxon>
        <taxon>Pezizomycotina</taxon>
        <taxon>Sordariomycetes</taxon>
        <taxon>Hypocreomycetidae</taxon>
        <taxon>Hypocreales</taxon>
        <taxon>Clavicipitaceae</taxon>
        <taxon>Metarhizium</taxon>
    </lineage>
</organism>
<dbReference type="Proteomes" id="UP000510686">
    <property type="component" value="Chromosome 2"/>
</dbReference>
<dbReference type="AlphaFoldDB" id="A0A7D5YY73"/>